<dbReference type="EC" id="3.1.26.4" evidence="4 10"/>
<keyword evidence="8 10" id="KW-0378">Hydrolase</keyword>
<dbReference type="SUPFAM" id="SSF53098">
    <property type="entry name" value="Ribonuclease H-like"/>
    <property type="match status" value="1"/>
</dbReference>
<dbReference type="GO" id="GO:0005737">
    <property type="term" value="C:cytoplasm"/>
    <property type="evidence" value="ECO:0007669"/>
    <property type="project" value="UniProtKB-SubCell"/>
</dbReference>
<evidence type="ECO:0000256" key="9">
    <source>
        <dbReference type="ARBA" id="ARBA00022842"/>
    </source>
</evidence>
<organism evidence="12 13">
    <name type="scientific">Candidatus Kinetoplastidibacterium kentomonadis</name>
    <dbReference type="NCBI Taxonomy" id="1576550"/>
    <lineage>
        <taxon>Bacteria</taxon>
        <taxon>Pseudomonadati</taxon>
        <taxon>Pseudomonadota</taxon>
        <taxon>Betaproteobacteria</taxon>
        <taxon>Candidatus Kinetoplastidibacterium</taxon>
    </lineage>
</organism>
<feature type="binding site" evidence="10">
    <location>
        <position position="69"/>
    </location>
    <ligand>
        <name>Mg(2+)</name>
        <dbReference type="ChEBI" id="CHEBI:18420"/>
        <label>1</label>
    </ligand>
</feature>
<evidence type="ECO:0000256" key="2">
    <source>
        <dbReference type="ARBA" id="ARBA00005300"/>
    </source>
</evidence>
<evidence type="ECO:0000256" key="6">
    <source>
        <dbReference type="ARBA" id="ARBA00022723"/>
    </source>
</evidence>
<dbReference type="PANTHER" id="PTHR10642:SF26">
    <property type="entry name" value="RIBONUCLEASE H1"/>
    <property type="match status" value="1"/>
</dbReference>
<keyword evidence="6 10" id="KW-0479">Metal-binding</keyword>
<dbReference type="Proteomes" id="UP000266796">
    <property type="component" value="Chromosome"/>
</dbReference>
<protein>
    <recommendedName>
        <fullName evidence="4 10">Ribonuclease H</fullName>
        <shortName evidence="10">RNase H</shortName>
        <ecNumber evidence="4 10">3.1.26.4</ecNumber>
    </recommendedName>
</protein>
<dbReference type="NCBIfam" id="NF001236">
    <property type="entry name" value="PRK00203.1"/>
    <property type="match status" value="1"/>
</dbReference>
<dbReference type="InterPro" id="IPR012337">
    <property type="entry name" value="RNaseH-like_sf"/>
</dbReference>
<dbReference type="Pfam" id="PF00075">
    <property type="entry name" value="RNase_H"/>
    <property type="match status" value="1"/>
</dbReference>
<gene>
    <name evidence="10 12" type="primary">rnhA</name>
    <name evidence="12" type="ORF">CKSOR_00577</name>
</gene>
<reference evidence="12 13" key="1">
    <citation type="journal article" date="2018" name="Parasitology">
        <title>The reduced genome of Candidatus Kinetoplastibacterium sorsogonicusi, the endosymbiont of Kentomonas sorsogonicus (Trypanosomatidae): loss of the haem-synthesis pathway.</title>
        <authorList>
            <person name="Silva F.M."/>
            <person name="Kostygov A.Y."/>
            <person name="Spodareva V.V."/>
            <person name="Butenko A."/>
            <person name="Tossou R."/>
            <person name="Lukes J."/>
            <person name="Yurchenko V."/>
            <person name="Alves J.M.P."/>
        </authorList>
    </citation>
    <scope>NUCLEOTIDE SEQUENCE [LARGE SCALE GENOMIC DNA]</scope>
    <source>
        <strain evidence="12 13">MF-08</strain>
    </source>
</reference>
<dbReference type="InterPro" id="IPR022892">
    <property type="entry name" value="RNaseHI"/>
</dbReference>
<comment type="cofactor">
    <cofactor evidence="10">
        <name>Mg(2+)</name>
        <dbReference type="ChEBI" id="CHEBI:18420"/>
    </cofactor>
    <text evidence="10">Binds 1 Mg(2+) ion per subunit. May bind a second metal ion at a regulatory site, or after substrate binding.</text>
</comment>
<evidence type="ECO:0000259" key="11">
    <source>
        <dbReference type="PROSITE" id="PS50879"/>
    </source>
</evidence>
<comment type="function">
    <text evidence="10">Endonuclease that specifically degrades the RNA of RNA-DNA hybrids.</text>
</comment>
<keyword evidence="13" id="KW-1185">Reference proteome</keyword>
<dbReference type="InterPro" id="IPR002156">
    <property type="entry name" value="RNaseH_domain"/>
</dbReference>
<dbReference type="GO" id="GO:0003676">
    <property type="term" value="F:nucleic acid binding"/>
    <property type="evidence" value="ECO:0007669"/>
    <property type="project" value="InterPro"/>
</dbReference>
<dbReference type="AlphaFoldDB" id="A0A3Q8ERW8"/>
<evidence type="ECO:0000256" key="1">
    <source>
        <dbReference type="ARBA" id="ARBA00000077"/>
    </source>
</evidence>
<keyword evidence="9 10" id="KW-0460">Magnesium</keyword>
<keyword evidence="7 10" id="KW-0255">Endonuclease</keyword>
<name>A0A3Q8ERW8_9PROT</name>
<keyword evidence="10" id="KW-0963">Cytoplasm</keyword>
<dbReference type="RefSeq" id="WP_108674077.1">
    <property type="nucleotide sequence ID" value="NZ_CP025628.1"/>
</dbReference>
<evidence type="ECO:0000256" key="3">
    <source>
        <dbReference type="ARBA" id="ARBA00011245"/>
    </source>
</evidence>
<keyword evidence="5 10" id="KW-0540">Nuclease</keyword>
<dbReference type="KEGG" id="kso:CKSOR_00577"/>
<dbReference type="CDD" id="cd09278">
    <property type="entry name" value="RNase_HI_prokaryote_like"/>
    <property type="match status" value="1"/>
</dbReference>
<comment type="similarity">
    <text evidence="2 10">Belongs to the RNase H family.</text>
</comment>
<feature type="binding site" evidence="10">
    <location>
        <position position="9"/>
    </location>
    <ligand>
        <name>Mg(2+)</name>
        <dbReference type="ChEBI" id="CHEBI:18420"/>
        <label>2</label>
    </ligand>
</feature>
<feature type="domain" description="RNase H type-1" evidence="11">
    <location>
        <begin position="1"/>
        <end position="141"/>
    </location>
</feature>
<feature type="binding site" evidence="10">
    <location>
        <position position="9"/>
    </location>
    <ligand>
        <name>Mg(2+)</name>
        <dbReference type="ChEBI" id="CHEBI:18420"/>
        <label>1</label>
    </ligand>
</feature>
<dbReference type="GO" id="GO:0043137">
    <property type="term" value="P:DNA replication, removal of RNA primer"/>
    <property type="evidence" value="ECO:0007669"/>
    <property type="project" value="TreeGrafter"/>
</dbReference>
<feature type="binding site" evidence="10">
    <location>
        <position position="133"/>
    </location>
    <ligand>
        <name>Mg(2+)</name>
        <dbReference type="ChEBI" id="CHEBI:18420"/>
        <label>2</label>
    </ligand>
</feature>
<proteinExistence type="inferred from homology"/>
<feature type="binding site" evidence="10">
    <location>
        <position position="47"/>
    </location>
    <ligand>
        <name>Mg(2+)</name>
        <dbReference type="ChEBI" id="CHEBI:18420"/>
        <label>1</label>
    </ligand>
</feature>
<dbReference type="PANTHER" id="PTHR10642">
    <property type="entry name" value="RIBONUCLEASE H1"/>
    <property type="match status" value="1"/>
</dbReference>
<evidence type="ECO:0000313" key="12">
    <source>
        <dbReference type="EMBL" id="AWD32678.1"/>
    </source>
</evidence>
<comment type="subcellular location">
    <subcellularLocation>
        <location evidence="10">Cytoplasm</location>
    </subcellularLocation>
</comment>
<evidence type="ECO:0000256" key="8">
    <source>
        <dbReference type="ARBA" id="ARBA00022801"/>
    </source>
</evidence>
<dbReference type="GO" id="GO:0004523">
    <property type="term" value="F:RNA-DNA hybrid ribonuclease activity"/>
    <property type="evidence" value="ECO:0007669"/>
    <property type="project" value="UniProtKB-UniRule"/>
</dbReference>
<sequence>MKKIEIWTDGACKGNPGIGGWGVFIKYELEEKFLYGNENFSTNNRMELIAVIKALEFINSKKSIILHTDSQYVMNGITKWIHNWQRNGWKTSANKLVKNIELWKILYQQNNDYNIQWNWIKGHSGNKGNEIADKLANMGILEYKNHYNNYI</sequence>
<dbReference type="GO" id="GO:0000287">
    <property type="term" value="F:magnesium ion binding"/>
    <property type="evidence" value="ECO:0007669"/>
    <property type="project" value="UniProtKB-UniRule"/>
</dbReference>
<dbReference type="Gene3D" id="3.30.420.10">
    <property type="entry name" value="Ribonuclease H-like superfamily/Ribonuclease H"/>
    <property type="match status" value="1"/>
</dbReference>
<dbReference type="InterPro" id="IPR036397">
    <property type="entry name" value="RNaseH_sf"/>
</dbReference>
<evidence type="ECO:0000256" key="5">
    <source>
        <dbReference type="ARBA" id="ARBA00022722"/>
    </source>
</evidence>
<evidence type="ECO:0000313" key="13">
    <source>
        <dbReference type="Proteomes" id="UP000266796"/>
    </source>
</evidence>
<dbReference type="InterPro" id="IPR050092">
    <property type="entry name" value="RNase_H"/>
</dbReference>
<evidence type="ECO:0000256" key="4">
    <source>
        <dbReference type="ARBA" id="ARBA00012180"/>
    </source>
</evidence>
<comment type="subunit">
    <text evidence="3 10">Monomer.</text>
</comment>
<dbReference type="EMBL" id="CP025628">
    <property type="protein sequence ID" value="AWD32678.1"/>
    <property type="molecule type" value="Genomic_DNA"/>
</dbReference>
<dbReference type="PROSITE" id="PS50879">
    <property type="entry name" value="RNASE_H_1"/>
    <property type="match status" value="1"/>
</dbReference>
<evidence type="ECO:0000256" key="10">
    <source>
        <dbReference type="HAMAP-Rule" id="MF_00042"/>
    </source>
</evidence>
<comment type="catalytic activity">
    <reaction evidence="1 10">
        <text>Endonucleolytic cleavage to 5'-phosphomonoester.</text>
        <dbReference type="EC" id="3.1.26.4"/>
    </reaction>
</comment>
<dbReference type="HAMAP" id="MF_00042">
    <property type="entry name" value="RNase_H"/>
    <property type="match status" value="1"/>
</dbReference>
<accession>A0A3Q8ERW8</accession>
<dbReference type="OrthoDB" id="7845843at2"/>
<evidence type="ECO:0000256" key="7">
    <source>
        <dbReference type="ARBA" id="ARBA00022759"/>
    </source>
</evidence>